<dbReference type="Proteomes" id="UP001234297">
    <property type="component" value="Chromosome 5"/>
</dbReference>
<sequence>MCRCKRKYRVRKEEVQLIQGCRGVEVGAASLVKRRVGLNLDGWHGCRQLNKEEEKEWRVATGLSVGGRGKCSRGCWEVQLWPLGIAVVAAGQAEKEGVAGIIMQRMAGQSCMGSGWWEKEMG</sequence>
<comment type="caution">
    <text evidence="1">The sequence shown here is derived from an EMBL/GenBank/DDBJ whole genome shotgun (WGS) entry which is preliminary data.</text>
</comment>
<organism evidence="1 2">
    <name type="scientific">Persea americana</name>
    <name type="common">Avocado</name>
    <dbReference type="NCBI Taxonomy" id="3435"/>
    <lineage>
        <taxon>Eukaryota</taxon>
        <taxon>Viridiplantae</taxon>
        <taxon>Streptophyta</taxon>
        <taxon>Embryophyta</taxon>
        <taxon>Tracheophyta</taxon>
        <taxon>Spermatophyta</taxon>
        <taxon>Magnoliopsida</taxon>
        <taxon>Magnoliidae</taxon>
        <taxon>Laurales</taxon>
        <taxon>Lauraceae</taxon>
        <taxon>Persea</taxon>
    </lineage>
</organism>
<gene>
    <name evidence="1" type="ORF">MRB53_016376</name>
</gene>
<keyword evidence="2" id="KW-1185">Reference proteome</keyword>
<evidence type="ECO:0000313" key="1">
    <source>
        <dbReference type="EMBL" id="KAJ8639682.1"/>
    </source>
</evidence>
<reference evidence="1 2" key="1">
    <citation type="journal article" date="2022" name="Hortic Res">
        <title>A haplotype resolved chromosomal level avocado genome allows analysis of novel avocado genes.</title>
        <authorList>
            <person name="Nath O."/>
            <person name="Fletcher S.J."/>
            <person name="Hayward A."/>
            <person name="Shaw L.M."/>
            <person name="Masouleh A.K."/>
            <person name="Furtado A."/>
            <person name="Henry R.J."/>
            <person name="Mitter N."/>
        </authorList>
    </citation>
    <scope>NUCLEOTIDE SEQUENCE [LARGE SCALE GENOMIC DNA]</scope>
    <source>
        <strain evidence="2">cv. Hass</strain>
    </source>
</reference>
<evidence type="ECO:0000313" key="2">
    <source>
        <dbReference type="Proteomes" id="UP001234297"/>
    </source>
</evidence>
<dbReference type="EMBL" id="CM056813">
    <property type="protein sequence ID" value="KAJ8639682.1"/>
    <property type="molecule type" value="Genomic_DNA"/>
</dbReference>
<accession>A0ACC2M1X6</accession>
<proteinExistence type="predicted"/>
<name>A0ACC2M1X6_PERAE</name>
<protein>
    <submittedName>
        <fullName evidence="1">Uncharacterized protein</fullName>
    </submittedName>
</protein>